<feature type="region of interest" description="Disordered" evidence="1">
    <location>
        <begin position="182"/>
        <end position="246"/>
    </location>
</feature>
<sequence length="390" mass="42609">MKKNLKRKPGRRGLLARLGCSCAGSCSGGDGDRSADTEVIDMTREPTGVLQIRDFTGLSSNLVPMLPDEVEFRRVENFHCRNLTIVEQSPIAVRKFEDMTKELKTVKEPTAIVLPHLLPFDQMSDCPSFGSQAQTDDENCMSDCDFNSSWGHEGTPMSLDAKFYTLAEQICQIEQSRLSEKTRYAGVSDQLESESDADPFEEGINSPSSKINVGDADGSMRRSNNAPSTNKAIGHANPNEDGRQGDASRFVQAGRHGSSLWKICAALDAKGARSQHVKCDANGAEGATRANSADEDPNPSQHRLHHVSEYCTEPSMTYVDPFDENEEDTFWPFALGASVWKFMIGQDPRAAPANTIDYNLEGSIASLYSKEGDLCVAACDTSPQSFANCV</sequence>
<comment type="caution">
    <text evidence="2">The sequence shown here is derived from an EMBL/GenBank/DDBJ whole genome shotgun (WGS) entry which is preliminary data.</text>
</comment>
<dbReference type="EMBL" id="BPLF01000003">
    <property type="protein sequence ID" value="GIX64141.1"/>
    <property type="molecule type" value="Genomic_DNA"/>
</dbReference>
<feature type="compositionally biased region" description="Acidic residues" evidence="1">
    <location>
        <begin position="191"/>
        <end position="201"/>
    </location>
</feature>
<feature type="compositionally biased region" description="Polar residues" evidence="1">
    <location>
        <begin position="221"/>
        <end position="231"/>
    </location>
</feature>
<evidence type="ECO:0000313" key="2">
    <source>
        <dbReference type="EMBL" id="GIX64141.1"/>
    </source>
</evidence>
<organism evidence="2 3">
    <name type="scientific">Babesia caballi</name>
    <dbReference type="NCBI Taxonomy" id="5871"/>
    <lineage>
        <taxon>Eukaryota</taxon>
        <taxon>Sar</taxon>
        <taxon>Alveolata</taxon>
        <taxon>Apicomplexa</taxon>
        <taxon>Aconoidasida</taxon>
        <taxon>Piroplasmida</taxon>
        <taxon>Babesiidae</taxon>
        <taxon>Babesia</taxon>
    </lineage>
</organism>
<reference evidence="2 3" key="1">
    <citation type="submission" date="2021-06" db="EMBL/GenBank/DDBJ databases">
        <title>Genome sequence of Babesia caballi.</title>
        <authorList>
            <person name="Yamagishi J."/>
            <person name="Kidaka T."/>
            <person name="Ochi A."/>
        </authorList>
    </citation>
    <scope>NUCLEOTIDE SEQUENCE [LARGE SCALE GENOMIC DNA]</scope>
    <source>
        <strain evidence="2">USDA-D6B2</strain>
    </source>
</reference>
<protein>
    <submittedName>
        <fullName evidence="2">Chloroquine resistance marker, putative</fullName>
    </submittedName>
</protein>
<dbReference type="Proteomes" id="UP001497744">
    <property type="component" value="Unassembled WGS sequence"/>
</dbReference>
<dbReference type="AlphaFoldDB" id="A0AAV4LVD8"/>
<dbReference type="RefSeq" id="XP_067716210.1">
    <property type="nucleotide sequence ID" value="XM_067860109.1"/>
</dbReference>
<name>A0AAV4LVD8_BABCB</name>
<keyword evidence="3" id="KW-1185">Reference proteome</keyword>
<gene>
    <name evidence="2" type="ORF">BcabD6B2_35760</name>
</gene>
<evidence type="ECO:0000313" key="3">
    <source>
        <dbReference type="Proteomes" id="UP001497744"/>
    </source>
</evidence>
<accession>A0AAV4LVD8</accession>
<proteinExistence type="predicted"/>
<dbReference type="GeneID" id="94195622"/>
<feature type="region of interest" description="Disordered" evidence="1">
    <location>
        <begin position="283"/>
        <end position="303"/>
    </location>
</feature>
<evidence type="ECO:0000256" key="1">
    <source>
        <dbReference type="SAM" id="MobiDB-lite"/>
    </source>
</evidence>